<evidence type="ECO:0000256" key="1">
    <source>
        <dbReference type="SAM" id="MobiDB-lite"/>
    </source>
</evidence>
<dbReference type="Proteomes" id="UP001273166">
    <property type="component" value="Unassembled WGS sequence"/>
</dbReference>
<evidence type="ECO:0000259" key="2">
    <source>
        <dbReference type="PROSITE" id="PS50217"/>
    </source>
</evidence>
<dbReference type="InterPro" id="IPR046347">
    <property type="entry name" value="bZIP_sf"/>
</dbReference>
<dbReference type="SUPFAM" id="SSF57959">
    <property type="entry name" value="Leucine zipper domain"/>
    <property type="match status" value="1"/>
</dbReference>
<feature type="compositionally biased region" description="Low complexity" evidence="1">
    <location>
        <begin position="354"/>
        <end position="369"/>
    </location>
</feature>
<evidence type="ECO:0000313" key="4">
    <source>
        <dbReference type="Proteomes" id="UP001273166"/>
    </source>
</evidence>
<dbReference type="Gene3D" id="1.20.5.170">
    <property type="match status" value="1"/>
</dbReference>
<name>A0AAJ0GRQ9_9PEZI</name>
<gene>
    <name evidence="3" type="ORF">B0T15DRAFT_437254</name>
</gene>
<dbReference type="EMBL" id="JAUDZG010000005">
    <property type="protein sequence ID" value="KAK3304665.1"/>
    <property type="molecule type" value="Genomic_DNA"/>
</dbReference>
<sequence>MDQLPEDSSIFNPDYHNIRNVAPRQQQTSFPAPSHEYGLYKQQTGIVPGALEDTLAMNQSNTPLLNYDFPLLNETLADELFDFNTASSQVSATSPDLSLLGLSSISDPNFLLGTTIDPNFIGGQEPDTLTPPPPPPALTSNIGHLRPGMHSQAAMARRAEQQQALTQQQMLAQQQQQLAQQQQQQMLAQQGAQSRSASLAPPTPESDTEQKINRVIGVTHCEPPKVEPITTVPLDLPKLKKDFEEMDDDEKLLASESGKQLPTGSRRRIRNKVSARHFRERRKKYMEALEQELIKQANENALHKAKIQAIEDENKRMTSFIKMLLSSPHFSGMLNDLSNNPEQILHMGPPPMHPAQQQMPNGQQPIRQMMPPPRPQQQQMFSG</sequence>
<dbReference type="GeneID" id="87884675"/>
<dbReference type="SMART" id="SM00338">
    <property type="entry name" value="BRLZ"/>
    <property type="match status" value="1"/>
</dbReference>
<dbReference type="Pfam" id="PF07716">
    <property type="entry name" value="bZIP_2"/>
    <property type="match status" value="1"/>
</dbReference>
<dbReference type="RefSeq" id="XP_062720445.1">
    <property type="nucleotide sequence ID" value="XM_062865846.1"/>
</dbReference>
<accession>A0AAJ0GRQ9</accession>
<feature type="region of interest" description="Disordered" evidence="1">
    <location>
        <begin position="116"/>
        <end position="145"/>
    </location>
</feature>
<comment type="caution">
    <text evidence="3">The sequence shown here is derived from an EMBL/GenBank/DDBJ whole genome shotgun (WGS) entry which is preliminary data.</text>
</comment>
<reference evidence="3" key="1">
    <citation type="journal article" date="2023" name="Mol. Phylogenet. Evol.">
        <title>Genome-scale phylogeny and comparative genomics of the fungal order Sordariales.</title>
        <authorList>
            <person name="Hensen N."/>
            <person name="Bonometti L."/>
            <person name="Westerberg I."/>
            <person name="Brannstrom I.O."/>
            <person name="Guillou S."/>
            <person name="Cros-Aarteil S."/>
            <person name="Calhoun S."/>
            <person name="Haridas S."/>
            <person name="Kuo A."/>
            <person name="Mondo S."/>
            <person name="Pangilinan J."/>
            <person name="Riley R."/>
            <person name="LaButti K."/>
            <person name="Andreopoulos B."/>
            <person name="Lipzen A."/>
            <person name="Chen C."/>
            <person name="Yan M."/>
            <person name="Daum C."/>
            <person name="Ng V."/>
            <person name="Clum A."/>
            <person name="Steindorff A."/>
            <person name="Ohm R.A."/>
            <person name="Martin F."/>
            <person name="Silar P."/>
            <person name="Natvig D.O."/>
            <person name="Lalanne C."/>
            <person name="Gautier V."/>
            <person name="Ament-Velasquez S.L."/>
            <person name="Kruys A."/>
            <person name="Hutchinson M.I."/>
            <person name="Powell A.J."/>
            <person name="Barry K."/>
            <person name="Miller A.N."/>
            <person name="Grigoriev I.V."/>
            <person name="Debuchy R."/>
            <person name="Gladieux P."/>
            <person name="Hiltunen Thoren M."/>
            <person name="Johannesson H."/>
        </authorList>
    </citation>
    <scope>NUCLEOTIDE SEQUENCE</scope>
    <source>
        <strain evidence="3">CBS 333.67</strain>
    </source>
</reference>
<feature type="domain" description="BZIP" evidence="2">
    <location>
        <begin position="266"/>
        <end position="324"/>
    </location>
</feature>
<dbReference type="PANTHER" id="PTHR37616">
    <property type="entry name" value="BZIP TRANSCRIPTION FACTOR 60-LIKE"/>
    <property type="match status" value="1"/>
</dbReference>
<organism evidence="3 4">
    <name type="scientific">Chaetomium strumarium</name>
    <dbReference type="NCBI Taxonomy" id="1170767"/>
    <lineage>
        <taxon>Eukaryota</taxon>
        <taxon>Fungi</taxon>
        <taxon>Dikarya</taxon>
        <taxon>Ascomycota</taxon>
        <taxon>Pezizomycotina</taxon>
        <taxon>Sordariomycetes</taxon>
        <taxon>Sordariomycetidae</taxon>
        <taxon>Sordariales</taxon>
        <taxon>Chaetomiaceae</taxon>
        <taxon>Chaetomium</taxon>
    </lineage>
</organism>
<dbReference type="PROSITE" id="PS50217">
    <property type="entry name" value="BZIP"/>
    <property type="match status" value="1"/>
</dbReference>
<dbReference type="PANTHER" id="PTHR37616:SF2">
    <property type="entry name" value="BZIP DOMAIN-CONTAINING PROTEIN"/>
    <property type="match status" value="1"/>
</dbReference>
<feature type="region of interest" description="Disordered" evidence="1">
    <location>
        <begin position="346"/>
        <end position="383"/>
    </location>
</feature>
<reference evidence="3" key="2">
    <citation type="submission" date="2023-06" db="EMBL/GenBank/DDBJ databases">
        <authorList>
            <consortium name="Lawrence Berkeley National Laboratory"/>
            <person name="Mondo S.J."/>
            <person name="Hensen N."/>
            <person name="Bonometti L."/>
            <person name="Westerberg I."/>
            <person name="Brannstrom I.O."/>
            <person name="Guillou S."/>
            <person name="Cros-Aarteil S."/>
            <person name="Calhoun S."/>
            <person name="Haridas S."/>
            <person name="Kuo A."/>
            <person name="Pangilinan J."/>
            <person name="Riley R."/>
            <person name="Labutti K."/>
            <person name="Andreopoulos B."/>
            <person name="Lipzen A."/>
            <person name="Chen C."/>
            <person name="Yanf M."/>
            <person name="Daum C."/>
            <person name="Ng V."/>
            <person name="Clum A."/>
            <person name="Steindorff A."/>
            <person name="Ohm R."/>
            <person name="Martin F."/>
            <person name="Silar P."/>
            <person name="Natvig D."/>
            <person name="Lalanne C."/>
            <person name="Gautier V."/>
            <person name="Ament-Velasquez S.L."/>
            <person name="Kruys A."/>
            <person name="Hutchinson M.I."/>
            <person name="Powell A.J."/>
            <person name="Barry K."/>
            <person name="Miller A.N."/>
            <person name="Grigoriev I.V."/>
            <person name="Debuchy R."/>
            <person name="Gladieux P."/>
            <person name="Thoren M.H."/>
            <person name="Johannesson H."/>
        </authorList>
    </citation>
    <scope>NUCLEOTIDE SEQUENCE</scope>
    <source>
        <strain evidence="3">CBS 333.67</strain>
    </source>
</reference>
<proteinExistence type="predicted"/>
<dbReference type="InterPro" id="IPR004827">
    <property type="entry name" value="bZIP"/>
</dbReference>
<keyword evidence="4" id="KW-1185">Reference proteome</keyword>
<protein>
    <recommendedName>
        <fullName evidence="2">BZIP domain-containing protein</fullName>
    </recommendedName>
</protein>
<feature type="region of interest" description="Disordered" evidence="1">
    <location>
        <begin position="187"/>
        <end position="211"/>
    </location>
</feature>
<dbReference type="AlphaFoldDB" id="A0AAJ0GRQ9"/>
<dbReference type="GO" id="GO:0003700">
    <property type="term" value="F:DNA-binding transcription factor activity"/>
    <property type="evidence" value="ECO:0007669"/>
    <property type="project" value="InterPro"/>
</dbReference>
<evidence type="ECO:0000313" key="3">
    <source>
        <dbReference type="EMBL" id="KAK3304665.1"/>
    </source>
</evidence>